<dbReference type="InterPro" id="IPR056647">
    <property type="entry name" value="DUF7745"/>
</dbReference>
<dbReference type="Pfam" id="PF24924">
    <property type="entry name" value="DUF7745"/>
    <property type="match status" value="1"/>
</dbReference>
<organism evidence="3 4">
    <name type="scientific">Gossypium schwendimanii</name>
    <name type="common">Cotton</name>
    <dbReference type="NCBI Taxonomy" id="34291"/>
    <lineage>
        <taxon>Eukaryota</taxon>
        <taxon>Viridiplantae</taxon>
        <taxon>Streptophyta</taxon>
        <taxon>Embryophyta</taxon>
        <taxon>Tracheophyta</taxon>
        <taxon>Spermatophyta</taxon>
        <taxon>Magnoliopsida</taxon>
        <taxon>eudicotyledons</taxon>
        <taxon>Gunneridae</taxon>
        <taxon>Pentapetalae</taxon>
        <taxon>rosids</taxon>
        <taxon>malvids</taxon>
        <taxon>Malvales</taxon>
        <taxon>Malvaceae</taxon>
        <taxon>Malvoideae</taxon>
        <taxon>Gossypium</taxon>
    </lineage>
</organism>
<keyword evidence="4" id="KW-1185">Reference proteome</keyword>
<proteinExistence type="predicted"/>
<feature type="compositionally biased region" description="Basic and acidic residues" evidence="1">
    <location>
        <begin position="213"/>
        <end position="241"/>
    </location>
</feature>
<dbReference type="EMBL" id="JABFAF010274682">
    <property type="protein sequence ID" value="MBA0879265.1"/>
    <property type="molecule type" value="Genomic_DNA"/>
</dbReference>
<evidence type="ECO:0000313" key="3">
    <source>
        <dbReference type="EMBL" id="MBA0879265.1"/>
    </source>
</evidence>
<dbReference type="PANTHER" id="PTHR48200">
    <property type="entry name" value="PROTEIN, PUTATIVE-RELATED"/>
    <property type="match status" value="1"/>
</dbReference>
<feature type="domain" description="DUF7745" evidence="2">
    <location>
        <begin position="4"/>
        <end position="54"/>
    </location>
</feature>
<evidence type="ECO:0000256" key="1">
    <source>
        <dbReference type="SAM" id="MobiDB-lite"/>
    </source>
</evidence>
<comment type="caution">
    <text evidence="3">The sequence shown here is derived from an EMBL/GenBank/DDBJ whole genome shotgun (WGS) entry which is preliminary data.</text>
</comment>
<dbReference type="PANTHER" id="PTHR48200:SF1">
    <property type="entry name" value="AMINOTRANSFERASE-LIKE PLANT MOBILE DOMAIN-CONTAINING PROTEIN"/>
    <property type="match status" value="1"/>
</dbReference>
<sequence length="241" mass="29217">MAILLNLQEEDIKWRAPWLLRDEILYRCGNFDWLSLLGIWGAIGYVPLLVLRQYRSRDDGYRKRIQEISSAWKQTHRMKRLVVGSMTTLEYNEWWVRRINDNKHKLSLKNSQLIDEHLWIIPSELEIIKQDFERKNTDLEKKIEQIEEEKMNLRLDIDVQKLDNEKLRKGKNKVEKELDSLMTDYKKLPEIQEEKDKADRWEQKFQEMQMRNDALEKSLSESQREKGELKDKVTELERSLR</sequence>
<dbReference type="AlphaFoldDB" id="A0A7J9N7G4"/>
<reference evidence="3 4" key="1">
    <citation type="journal article" date="2019" name="Genome Biol. Evol.">
        <title>Insights into the evolution of the New World diploid cottons (Gossypium, subgenus Houzingenia) based on genome sequencing.</title>
        <authorList>
            <person name="Grover C.E."/>
            <person name="Arick M.A. 2nd"/>
            <person name="Thrash A."/>
            <person name="Conover J.L."/>
            <person name="Sanders W.S."/>
            <person name="Peterson D.G."/>
            <person name="Frelichowski J.E."/>
            <person name="Scheffler J.A."/>
            <person name="Scheffler B.E."/>
            <person name="Wendel J.F."/>
        </authorList>
    </citation>
    <scope>NUCLEOTIDE SEQUENCE [LARGE SCALE GENOMIC DNA]</scope>
    <source>
        <strain evidence="3">1</strain>
        <tissue evidence="3">Leaf</tissue>
    </source>
</reference>
<dbReference type="OrthoDB" id="1020431at2759"/>
<dbReference type="Proteomes" id="UP000593576">
    <property type="component" value="Unassembled WGS sequence"/>
</dbReference>
<gene>
    <name evidence="3" type="ORF">Goshw_023992</name>
</gene>
<evidence type="ECO:0000259" key="2">
    <source>
        <dbReference type="Pfam" id="PF24924"/>
    </source>
</evidence>
<accession>A0A7J9N7G4</accession>
<feature type="region of interest" description="Disordered" evidence="1">
    <location>
        <begin position="211"/>
        <end position="241"/>
    </location>
</feature>
<protein>
    <recommendedName>
        <fullName evidence="2">DUF7745 domain-containing protein</fullName>
    </recommendedName>
</protein>
<name>A0A7J9N7G4_GOSSC</name>
<evidence type="ECO:0000313" key="4">
    <source>
        <dbReference type="Proteomes" id="UP000593576"/>
    </source>
</evidence>